<dbReference type="EMBL" id="JAEPRE010000025">
    <property type="protein sequence ID" value="KAG2235898.1"/>
    <property type="molecule type" value="Genomic_DNA"/>
</dbReference>
<dbReference type="GO" id="GO:0006368">
    <property type="term" value="P:transcription elongation by RNA polymerase II"/>
    <property type="evidence" value="ECO:0007669"/>
    <property type="project" value="TreeGrafter"/>
</dbReference>
<keyword evidence="3" id="KW-0156">Chromatin regulator</keyword>
<evidence type="ECO:0000256" key="3">
    <source>
        <dbReference type="ARBA" id="ARBA00022853"/>
    </source>
</evidence>
<dbReference type="Proteomes" id="UP000613177">
    <property type="component" value="Unassembled WGS sequence"/>
</dbReference>
<feature type="domain" description="Bromo" evidence="11">
    <location>
        <begin position="63"/>
        <end position="133"/>
    </location>
</feature>
<dbReference type="PROSITE" id="PS50297">
    <property type="entry name" value="ANK_REP_REGION"/>
    <property type="match status" value="1"/>
</dbReference>
<dbReference type="InterPro" id="IPR037382">
    <property type="entry name" value="Rsc/polybromo"/>
</dbReference>
<dbReference type="SMART" id="SM00248">
    <property type="entry name" value="ANK"/>
    <property type="match status" value="2"/>
</dbReference>
<evidence type="ECO:0000256" key="9">
    <source>
        <dbReference type="PROSITE-ProRule" id="PRU00035"/>
    </source>
</evidence>
<dbReference type="GO" id="GO:0016586">
    <property type="term" value="C:RSC-type complex"/>
    <property type="evidence" value="ECO:0007669"/>
    <property type="project" value="InterPro"/>
</dbReference>
<dbReference type="PRINTS" id="PR00503">
    <property type="entry name" value="BROMODOMAIN"/>
</dbReference>
<comment type="subcellular location">
    <subcellularLocation>
        <location evidence="1">Nucleus</location>
    </subcellularLocation>
</comment>
<dbReference type="GO" id="GO:0006338">
    <property type="term" value="P:chromatin remodeling"/>
    <property type="evidence" value="ECO:0007669"/>
    <property type="project" value="InterPro"/>
</dbReference>
<feature type="compositionally biased region" description="Low complexity" evidence="10">
    <location>
        <begin position="336"/>
        <end position="374"/>
    </location>
</feature>
<dbReference type="PANTHER" id="PTHR16062">
    <property type="entry name" value="SWI/SNF-RELATED"/>
    <property type="match status" value="1"/>
</dbReference>
<organism evidence="12 13">
    <name type="scientific">Thamnidium elegans</name>
    <dbReference type="NCBI Taxonomy" id="101142"/>
    <lineage>
        <taxon>Eukaryota</taxon>
        <taxon>Fungi</taxon>
        <taxon>Fungi incertae sedis</taxon>
        <taxon>Mucoromycota</taxon>
        <taxon>Mucoromycotina</taxon>
        <taxon>Mucoromycetes</taxon>
        <taxon>Mucorales</taxon>
        <taxon>Mucorineae</taxon>
        <taxon>Mucoraceae</taxon>
        <taxon>Thamnidium</taxon>
    </lineage>
</organism>
<evidence type="ECO:0000256" key="1">
    <source>
        <dbReference type="ARBA" id="ARBA00004123"/>
    </source>
</evidence>
<keyword evidence="13" id="KW-1185">Reference proteome</keyword>
<dbReference type="Pfam" id="PF12796">
    <property type="entry name" value="Ank_2"/>
    <property type="match status" value="1"/>
</dbReference>
<feature type="compositionally biased region" description="Polar residues" evidence="10">
    <location>
        <begin position="378"/>
        <end position="388"/>
    </location>
</feature>
<keyword evidence="8" id="KW-0040">ANK repeat</keyword>
<dbReference type="PROSITE" id="PS00633">
    <property type="entry name" value="BROMODOMAIN_1"/>
    <property type="match status" value="1"/>
</dbReference>
<evidence type="ECO:0000256" key="2">
    <source>
        <dbReference type="ARBA" id="ARBA00022737"/>
    </source>
</evidence>
<proteinExistence type="predicted"/>
<evidence type="ECO:0000256" key="10">
    <source>
        <dbReference type="SAM" id="MobiDB-lite"/>
    </source>
</evidence>
<dbReference type="Gene3D" id="1.25.40.20">
    <property type="entry name" value="Ankyrin repeat-containing domain"/>
    <property type="match status" value="1"/>
</dbReference>
<dbReference type="InterPro" id="IPR001487">
    <property type="entry name" value="Bromodomain"/>
</dbReference>
<dbReference type="InterPro" id="IPR002110">
    <property type="entry name" value="Ankyrin_rpt"/>
</dbReference>
<dbReference type="PROSITE" id="PS50014">
    <property type="entry name" value="BROMODOMAIN_2"/>
    <property type="match status" value="2"/>
</dbReference>
<feature type="domain" description="Bromo" evidence="11">
    <location>
        <begin position="439"/>
        <end position="509"/>
    </location>
</feature>
<dbReference type="Gene3D" id="1.20.920.10">
    <property type="entry name" value="Bromodomain-like"/>
    <property type="match status" value="2"/>
</dbReference>
<keyword evidence="5 9" id="KW-0103">Bromodomain</keyword>
<keyword evidence="7" id="KW-0539">Nucleus</keyword>
<dbReference type="GO" id="GO:0003682">
    <property type="term" value="F:chromatin binding"/>
    <property type="evidence" value="ECO:0007669"/>
    <property type="project" value="TreeGrafter"/>
</dbReference>
<evidence type="ECO:0000256" key="7">
    <source>
        <dbReference type="ARBA" id="ARBA00023242"/>
    </source>
</evidence>
<keyword evidence="4" id="KW-0805">Transcription regulation</keyword>
<sequence length="731" mass="83400">MEGRPKRSTILEKDYRERKRARRRSSEKSVTSPIIQHTEEPVSYTILERLYKDILQFKDPEDDEYELSTLFLELPSKKMYPDYYQVIKNPIALEDMKAKIDAKQYSTMSQFKADIDLMVANAKKYNVKDSQVYGDAIKIQKFVKAWTPPKEKAIVKLPAGAFSHSPLTKIKAIKLRAVDKHKPKSNINELMESINKKETKRSLELLEQDENLDPNELVPVEMFSDTFTWSPLHAASYYGDVKLAEALISRGANVELNDTWYSATPLGWAAFGDKDKVVKLLVQKYNANVKAKNIHGQVPFDVVSNQADPRWIGLLKPPTPKAQKQSLPQPAPQSQPQPQQQLPSQPLQPQIQQQTQLAQHQAILQKQLQQQRQAVMNPPQTHVSTIDGQSIRKRRGRPPKSETDAAAVRPTKEIDISTFDPVAFEIELFNAIRTHTDNLGRLYSELFEDLPDRSEYPEYYKTIKNPRSLSEIAEKMQTRSYPNLHSWMNDMKLVFENALSFNEPGSRIFRDAKLLMRLLHRLKERILARLCVPISQEDAVFRLSLSNRPFDVPPLTTAMPQPHMLMQSPLYDINAFNGRVLPNNLSPVPESSAQSQNSPLNKASDEFYALFSKGGFFLSGLKLSSNNNQQFDMSIPGKCLGHSIIVPAQVEGLVIQPEFPKELKEEENRLSIVVLQNNVRLNTVKDTWTTVPLVKGMNSIKINITANITQPDATLPEYKSQSYHLFITQTW</sequence>
<evidence type="ECO:0000259" key="11">
    <source>
        <dbReference type="PROSITE" id="PS50014"/>
    </source>
</evidence>
<evidence type="ECO:0000256" key="5">
    <source>
        <dbReference type="ARBA" id="ARBA00023117"/>
    </source>
</evidence>
<dbReference type="InterPro" id="IPR018359">
    <property type="entry name" value="Bromodomain_CS"/>
</dbReference>
<dbReference type="SMART" id="SM00297">
    <property type="entry name" value="BROMO"/>
    <property type="match status" value="2"/>
</dbReference>
<name>A0A8H7W0X9_9FUNG</name>
<feature type="repeat" description="ANK" evidence="8">
    <location>
        <begin position="227"/>
        <end position="259"/>
    </location>
</feature>
<evidence type="ECO:0000256" key="6">
    <source>
        <dbReference type="ARBA" id="ARBA00023163"/>
    </source>
</evidence>
<dbReference type="SUPFAM" id="SSF48403">
    <property type="entry name" value="Ankyrin repeat"/>
    <property type="match status" value="1"/>
</dbReference>
<gene>
    <name evidence="12" type="ORF">INT48_008201</name>
</gene>
<accession>A0A8H7W0X9</accession>
<feature type="region of interest" description="Disordered" evidence="10">
    <location>
        <begin position="311"/>
        <end position="409"/>
    </location>
</feature>
<dbReference type="Pfam" id="PF00439">
    <property type="entry name" value="Bromodomain"/>
    <property type="match status" value="2"/>
</dbReference>
<dbReference type="InterPro" id="IPR036427">
    <property type="entry name" value="Bromodomain-like_sf"/>
</dbReference>
<dbReference type="InterPro" id="IPR036770">
    <property type="entry name" value="Ankyrin_rpt-contain_sf"/>
</dbReference>
<dbReference type="AlphaFoldDB" id="A0A8H7W0X9"/>
<reference evidence="12" key="1">
    <citation type="submission" date="2021-01" db="EMBL/GenBank/DDBJ databases">
        <title>Metabolic potential, ecology and presence of endohyphal bacteria is reflected in genomic diversity of Mucoromycotina.</title>
        <authorList>
            <person name="Muszewska A."/>
            <person name="Okrasinska A."/>
            <person name="Steczkiewicz K."/>
            <person name="Drgas O."/>
            <person name="Orlowska M."/>
            <person name="Perlinska-Lenart U."/>
            <person name="Aleksandrzak-Piekarczyk T."/>
            <person name="Szatraj K."/>
            <person name="Zielenkiewicz U."/>
            <person name="Pilsyk S."/>
            <person name="Malc E."/>
            <person name="Mieczkowski P."/>
            <person name="Kruszewska J.S."/>
            <person name="Biernat P."/>
            <person name="Pawlowska J."/>
        </authorList>
    </citation>
    <scope>NUCLEOTIDE SEQUENCE</scope>
    <source>
        <strain evidence="12">WA0000018081</strain>
    </source>
</reference>
<dbReference type="SUPFAM" id="SSF47370">
    <property type="entry name" value="Bromodomain"/>
    <property type="match status" value="2"/>
</dbReference>
<dbReference type="PANTHER" id="PTHR16062:SF19">
    <property type="entry name" value="PROTEIN POLYBROMO-1"/>
    <property type="match status" value="1"/>
</dbReference>
<evidence type="ECO:0000256" key="4">
    <source>
        <dbReference type="ARBA" id="ARBA00023015"/>
    </source>
</evidence>
<evidence type="ECO:0000313" key="13">
    <source>
        <dbReference type="Proteomes" id="UP000613177"/>
    </source>
</evidence>
<feature type="region of interest" description="Disordered" evidence="10">
    <location>
        <begin position="1"/>
        <end position="34"/>
    </location>
</feature>
<evidence type="ECO:0000256" key="8">
    <source>
        <dbReference type="PROSITE-ProRule" id="PRU00023"/>
    </source>
</evidence>
<comment type="caution">
    <text evidence="12">The sequence shown here is derived from an EMBL/GenBank/DDBJ whole genome shotgun (WGS) entry which is preliminary data.</text>
</comment>
<keyword evidence="6" id="KW-0804">Transcription</keyword>
<dbReference type="PROSITE" id="PS50088">
    <property type="entry name" value="ANK_REPEAT"/>
    <property type="match status" value="1"/>
</dbReference>
<feature type="compositionally biased region" description="Basic and acidic residues" evidence="10">
    <location>
        <begin position="1"/>
        <end position="17"/>
    </location>
</feature>
<keyword evidence="2" id="KW-0677">Repeat</keyword>
<evidence type="ECO:0000313" key="12">
    <source>
        <dbReference type="EMBL" id="KAG2235898.1"/>
    </source>
</evidence>
<protein>
    <recommendedName>
        <fullName evidence="11">Bromo domain-containing protein</fullName>
    </recommendedName>
</protein>